<keyword evidence="2" id="KW-1185">Reference proteome</keyword>
<dbReference type="EMBL" id="AEUV02000002">
    <property type="protein sequence ID" value="EHI75394.1"/>
    <property type="molecule type" value="Genomic_DNA"/>
</dbReference>
<accession>G5JNS5</accession>
<proteinExistence type="predicted"/>
<gene>
    <name evidence="1" type="ORF">STRCR_0238</name>
</gene>
<dbReference type="InterPro" id="IPR027417">
    <property type="entry name" value="P-loop_NTPase"/>
</dbReference>
<evidence type="ECO:0000313" key="2">
    <source>
        <dbReference type="Proteomes" id="UP000004322"/>
    </source>
</evidence>
<dbReference type="AlphaFoldDB" id="G5JNS5"/>
<sequence>MAARDHQYIHDNVQSAVKDYFRPEFLNRIDETVVFRPLDDDNILEIIAAAGTSYTGTARN</sequence>
<dbReference type="Gene3D" id="3.40.50.300">
    <property type="entry name" value="P-loop containing nucleotide triphosphate hydrolases"/>
    <property type="match status" value="1"/>
</dbReference>
<protein>
    <submittedName>
        <fullName evidence="1">Uncharacterized protein</fullName>
    </submittedName>
</protein>
<dbReference type="Proteomes" id="UP000004322">
    <property type="component" value="Unassembled WGS sequence"/>
</dbReference>
<dbReference type="STRING" id="873449.STRCR_0238"/>
<comment type="caution">
    <text evidence="1">The sequence shown here is derived from an EMBL/GenBank/DDBJ whole genome shotgun (WGS) entry which is preliminary data.</text>
</comment>
<reference evidence="1" key="1">
    <citation type="submission" date="2011-07" db="EMBL/GenBank/DDBJ databases">
        <authorList>
            <person name="Stanhope M.J."/>
            <person name="Durkin A.S."/>
            <person name="Hostetler J."/>
            <person name="Kim M."/>
            <person name="Radune D."/>
            <person name="Singh I."/>
            <person name="Town C.D."/>
        </authorList>
    </citation>
    <scope>NUCLEOTIDE SEQUENCE [LARGE SCALE GENOMIC DNA]</scope>
    <source>
        <strain evidence="1">HS-6</strain>
    </source>
</reference>
<evidence type="ECO:0000313" key="1">
    <source>
        <dbReference type="EMBL" id="EHI75394.1"/>
    </source>
</evidence>
<organism evidence="1 2">
    <name type="scientific">Streptococcus criceti HS-6</name>
    <dbReference type="NCBI Taxonomy" id="873449"/>
    <lineage>
        <taxon>Bacteria</taxon>
        <taxon>Bacillati</taxon>
        <taxon>Bacillota</taxon>
        <taxon>Bacilli</taxon>
        <taxon>Lactobacillales</taxon>
        <taxon>Streptococcaceae</taxon>
        <taxon>Streptococcus</taxon>
    </lineage>
</organism>
<name>G5JNS5_STRCG</name>